<feature type="domain" description="HTH luxR-type" evidence="4">
    <location>
        <begin position="146"/>
        <end position="211"/>
    </location>
</feature>
<proteinExistence type="predicted"/>
<dbReference type="Pfam" id="PF00072">
    <property type="entry name" value="Response_reg"/>
    <property type="match status" value="1"/>
</dbReference>
<evidence type="ECO:0000313" key="7">
    <source>
        <dbReference type="Proteomes" id="UP000027746"/>
    </source>
</evidence>
<dbReference type="Gene3D" id="1.10.10.10">
    <property type="entry name" value="Winged helix-like DNA-binding domain superfamily/Winged helix DNA-binding domain"/>
    <property type="match status" value="1"/>
</dbReference>
<evidence type="ECO:0000313" key="6">
    <source>
        <dbReference type="EMBL" id="KEJ95759.1"/>
    </source>
</evidence>
<dbReference type="GO" id="GO:0000160">
    <property type="term" value="P:phosphorelay signal transduction system"/>
    <property type="evidence" value="ECO:0007669"/>
    <property type="project" value="InterPro"/>
</dbReference>
<feature type="modified residue" description="4-aspartylphosphate" evidence="3">
    <location>
        <position position="61"/>
    </location>
</feature>
<dbReference type="Pfam" id="PF00196">
    <property type="entry name" value="GerE"/>
    <property type="match status" value="1"/>
</dbReference>
<keyword evidence="1 3" id="KW-0597">Phosphoprotein</keyword>
<dbReference type="SMART" id="SM00421">
    <property type="entry name" value="HTH_LUXR"/>
    <property type="match status" value="1"/>
</dbReference>
<dbReference type="InterPro" id="IPR036388">
    <property type="entry name" value="WH-like_DNA-bd_sf"/>
</dbReference>
<dbReference type="GO" id="GO:0003677">
    <property type="term" value="F:DNA binding"/>
    <property type="evidence" value="ECO:0007669"/>
    <property type="project" value="UniProtKB-KW"/>
</dbReference>
<dbReference type="PROSITE" id="PS00622">
    <property type="entry name" value="HTH_LUXR_1"/>
    <property type="match status" value="1"/>
</dbReference>
<dbReference type="InterPro" id="IPR058245">
    <property type="entry name" value="NreC/VraR/RcsB-like_REC"/>
</dbReference>
<reference evidence="6 7" key="1">
    <citation type="submission" date="2014-01" db="EMBL/GenBank/DDBJ databases">
        <title>Sulfitobacter sp. H3 (MCCC 1A00686) Genome Sequencing.</title>
        <authorList>
            <person name="Lai Q."/>
            <person name="Hong Z."/>
        </authorList>
    </citation>
    <scope>NUCLEOTIDE SEQUENCE [LARGE SCALE GENOMIC DNA]</scope>
    <source>
        <strain evidence="6 7">H3</strain>
    </source>
</reference>
<dbReference type="InterPro" id="IPR001789">
    <property type="entry name" value="Sig_transdc_resp-reg_receiver"/>
</dbReference>
<keyword evidence="7" id="KW-1185">Reference proteome</keyword>
<evidence type="ECO:0000259" key="4">
    <source>
        <dbReference type="PROSITE" id="PS50043"/>
    </source>
</evidence>
<dbReference type="Proteomes" id="UP000027746">
    <property type="component" value="Unassembled WGS sequence"/>
</dbReference>
<keyword evidence="2" id="KW-0238">DNA-binding</keyword>
<dbReference type="PANTHER" id="PTHR43214">
    <property type="entry name" value="TWO-COMPONENT RESPONSE REGULATOR"/>
    <property type="match status" value="1"/>
</dbReference>
<dbReference type="OrthoDB" id="9814495at2"/>
<gene>
    <name evidence="6" type="ORF">SUH3_19810</name>
</gene>
<evidence type="ECO:0000256" key="3">
    <source>
        <dbReference type="PROSITE-ProRule" id="PRU00169"/>
    </source>
</evidence>
<dbReference type="InterPro" id="IPR016032">
    <property type="entry name" value="Sig_transdc_resp-reg_C-effctor"/>
</dbReference>
<name>A0A073J180_9RHOB</name>
<evidence type="ECO:0000256" key="1">
    <source>
        <dbReference type="ARBA" id="ARBA00022553"/>
    </source>
</evidence>
<accession>A0A073J180</accession>
<dbReference type="Gene3D" id="3.40.50.2300">
    <property type="match status" value="1"/>
</dbReference>
<protein>
    <submittedName>
        <fullName evidence="6">LuxR family transcriptional regulator</fullName>
    </submittedName>
</protein>
<dbReference type="AlphaFoldDB" id="A0A073J180"/>
<sequence length="213" mass="22745">MNTSKPEILRVLIADDHAMILEMFEQFLSGLPDFEAQTAPDLDSALAQIDNAGGFDLVLVDLDMPGMNGVAGLAKAIERNGGKPVGIITSNPTPHVVSETLAMGGAGIVLKTESLNNLTNEIRFMANGGRYVPVELIDRQRVSKPRESNGASLSEREMTVLALLAEGKPNREIGTDLGLAEATVKMHVKSICSKLGANNRTQAVIVARDHGLF</sequence>
<comment type="caution">
    <text evidence="6">The sequence shown here is derived from an EMBL/GenBank/DDBJ whole genome shotgun (WGS) entry which is preliminary data.</text>
</comment>
<dbReference type="EMBL" id="JAMD01000005">
    <property type="protein sequence ID" value="KEJ95759.1"/>
    <property type="molecule type" value="Genomic_DNA"/>
</dbReference>
<organism evidence="6 7">
    <name type="scientific">Pseudosulfitobacter pseudonitzschiae</name>
    <dbReference type="NCBI Taxonomy" id="1402135"/>
    <lineage>
        <taxon>Bacteria</taxon>
        <taxon>Pseudomonadati</taxon>
        <taxon>Pseudomonadota</taxon>
        <taxon>Alphaproteobacteria</taxon>
        <taxon>Rhodobacterales</taxon>
        <taxon>Roseobacteraceae</taxon>
        <taxon>Pseudosulfitobacter</taxon>
    </lineage>
</organism>
<dbReference type="SUPFAM" id="SSF46894">
    <property type="entry name" value="C-terminal effector domain of the bipartite response regulators"/>
    <property type="match status" value="1"/>
</dbReference>
<dbReference type="InterPro" id="IPR039420">
    <property type="entry name" value="WalR-like"/>
</dbReference>
<dbReference type="CDD" id="cd06170">
    <property type="entry name" value="LuxR_C_like"/>
    <property type="match status" value="1"/>
</dbReference>
<dbReference type="PRINTS" id="PR00038">
    <property type="entry name" value="HTHLUXR"/>
</dbReference>
<dbReference type="SUPFAM" id="SSF52172">
    <property type="entry name" value="CheY-like"/>
    <property type="match status" value="1"/>
</dbReference>
<evidence type="ECO:0000259" key="5">
    <source>
        <dbReference type="PROSITE" id="PS50110"/>
    </source>
</evidence>
<dbReference type="SMART" id="SM00448">
    <property type="entry name" value="REC"/>
    <property type="match status" value="1"/>
</dbReference>
<dbReference type="InterPro" id="IPR011006">
    <property type="entry name" value="CheY-like_superfamily"/>
</dbReference>
<dbReference type="PROSITE" id="PS50043">
    <property type="entry name" value="HTH_LUXR_2"/>
    <property type="match status" value="1"/>
</dbReference>
<dbReference type="InterPro" id="IPR000792">
    <property type="entry name" value="Tscrpt_reg_LuxR_C"/>
</dbReference>
<evidence type="ECO:0000256" key="2">
    <source>
        <dbReference type="ARBA" id="ARBA00023125"/>
    </source>
</evidence>
<dbReference type="PROSITE" id="PS50110">
    <property type="entry name" value="RESPONSE_REGULATORY"/>
    <property type="match status" value="1"/>
</dbReference>
<dbReference type="CDD" id="cd17535">
    <property type="entry name" value="REC_NarL-like"/>
    <property type="match status" value="1"/>
</dbReference>
<feature type="domain" description="Response regulatory" evidence="5">
    <location>
        <begin position="10"/>
        <end position="126"/>
    </location>
</feature>
<dbReference type="GO" id="GO:0006355">
    <property type="term" value="P:regulation of DNA-templated transcription"/>
    <property type="evidence" value="ECO:0007669"/>
    <property type="project" value="InterPro"/>
</dbReference>